<dbReference type="Proteomes" id="UP001597417">
    <property type="component" value="Unassembled WGS sequence"/>
</dbReference>
<comment type="caution">
    <text evidence="2">The sequence shown here is derived from an EMBL/GenBank/DDBJ whole genome shotgun (WGS) entry which is preliminary data.</text>
</comment>
<dbReference type="Pfam" id="PF00753">
    <property type="entry name" value="Lactamase_B"/>
    <property type="match status" value="1"/>
</dbReference>
<keyword evidence="3" id="KW-1185">Reference proteome</keyword>
<evidence type="ECO:0000313" key="2">
    <source>
        <dbReference type="EMBL" id="MFD2420054.1"/>
    </source>
</evidence>
<dbReference type="SUPFAM" id="SSF56281">
    <property type="entry name" value="Metallo-hydrolase/oxidoreductase"/>
    <property type="match status" value="1"/>
</dbReference>
<accession>A0ABW5FYF5</accession>
<name>A0ABW5FYF5_9PSEU</name>
<reference evidence="3" key="1">
    <citation type="journal article" date="2019" name="Int. J. Syst. Evol. Microbiol.">
        <title>The Global Catalogue of Microorganisms (GCM) 10K type strain sequencing project: providing services to taxonomists for standard genome sequencing and annotation.</title>
        <authorList>
            <consortium name="The Broad Institute Genomics Platform"/>
            <consortium name="The Broad Institute Genome Sequencing Center for Infectious Disease"/>
            <person name="Wu L."/>
            <person name="Ma J."/>
        </authorList>
    </citation>
    <scope>NUCLEOTIDE SEQUENCE [LARGE SCALE GENOMIC DNA]</scope>
    <source>
        <strain evidence="3">CGMCC 4.7645</strain>
    </source>
</reference>
<gene>
    <name evidence="2" type="ORF">ACFSXZ_27365</name>
</gene>
<dbReference type="Gene3D" id="3.60.15.10">
    <property type="entry name" value="Ribonuclease Z/Hydroxyacylglutathione hydrolase-like"/>
    <property type="match status" value="1"/>
</dbReference>
<sequence>MTSEGNGSTLAEVTDGVHAWVQPDGTWWVNNAGFVHHDDAILLVDTCATKNRTSALLAAASKATRDAPIKWAVNTHQHGDHTYGNGLLPGSTVLIGHENMRAGLRDDPIFDACPPIWTPVPDWGVERRRLPELVFESTLTVHLGDLRVDLHHPGHPAHTSGDVIVHVPGKQVLFAGDLLFNGLTPMLLMGSVDGARRALEWIASFEPRHIVPGHGPVIGSSELDRVLAEHDRYYRLVAATAAEGLTRGLSPLDAARNCDLGEFTGWADAERLVLNVHKAYADHRGAEVDLVAAFSDAMTWHGGQLPTTV</sequence>
<evidence type="ECO:0000259" key="1">
    <source>
        <dbReference type="SMART" id="SM00849"/>
    </source>
</evidence>
<dbReference type="SMART" id="SM00849">
    <property type="entry name" value="Lactamase_B"/>
    <property type="match status" value="1"/>
</dbReference>
<proteinExistence type="predicted"/>
<dbReference type="CDD" id="cd16282">
    <property type="entry name" value="metallo-hydrolase-like_MBL-fold"/>
    <property type="match status" value="1"/>
</dbReference>
<dbReference type="PANTHER" id="PTHR42951">
    <property type="entry name" value="METALLO-BETA-LACTAMASE DOMAIN-CONTAINING"/>
    <property type="match status" value="1"/>
</dbReference>
<dbReference type="EMBL" id="JBHUKR010000015">
    <property type="protein sequence ID" value="MFD2420054.1"/>
    <property type="molecule type" value="Genomic_DNA"/>
</dbReference>
<dbReference type="RefSeq" id="WP_378268070.1">
    <property type="nucleotide sequence ID" value="NZ_JBHUKR010000015.1"/>
</dbReference>
<protein>
    <submittedName>
        <fullName evidence="2">MBL fold metallo-hydrolase</fullName>
    </submittedName>
</protein>
<feature type="domain" description="Metallo-beta-lactamase" evidence="1">
    <location>
        <begin position="29"/>
        <end position="214"/>
    </location>
</feature>
<dbReference type="InterPro" id="IPR001279">
    <property type="entry name" value="Metallo-B-lactamas"/>
</dbReference>
<evidence type="ECO:0000313" key="3">
    <source>
        <dbReference type="Proteomes" id="UP001597417"/>
    </source>
</evidence>
<dbReference type="InterPro" id="IPR036866">
    <property type="entry name" value="RibonucZ/Hydroxyglut_hydro"/>
</dbReference>
<dbReference type="PANTHER" id="PTHR42951:SF4">
    <property type="entry name" value="ACYL-COENZYME A THIOESTERASE MBLAC2"/>
    <property type="match status" value="1"/>
</dbReference>
<dbReference type="InterPro" id="IPR050855">
    <property type="entry name" value="NDM-1-like"/>
</dbReference>
<organism evidence="2 3">
    <name type="scientific">Amycolatopsis pigmentata</name>
    <dbReference type="NCBI Taxonomy" id="450801"/>
    <lineage>
        <taxon>Bacteria</taxon>
        <taxon>Bacillati</taxon>
        <taxon>Actinomycetota</taxon>
        <taxon>Actinomycetes</taxon>
        <taxon>Pseudonocardiales</taxon>
        <taxon>Pseudonocardiaceae</taxon>
        <taxon>Amycolatopsis</taxon>
    </lineage>
</organism>